<protein>
    <submittedName>
        <fullName evidence="9">Bifunctional lysylphosphatidylglycerol flippase/synthetase MprF</fullName>
    </submittedName>
</protein>
<dbReference type="AlphaFoldDB" id="A0A931I1F7"/>
<sequence>MTIASPRLPAGFAAPGAAPDPTPDPGPDPAPDPAAASVPRRSLRRLVPPLAGLALAVLAVVVLERHVTAISLGDVSAALAAIPASALLLAVLATAVSFLALGAYDVVAVRSVAGDRVDARVAMAAGSMGYAVSNALGFPLLTGGALRWRIYAAEGLGAGDIAAVVALSWFALMAGVVALVSLALVADPAGIRLWPWHDVRIEVAAGGAGLALLAAAVTWLATGARRLTVGRVDLALPSGRAALAYLAAGLVDLAAAAAALWVLLPTGSQGSLAGFAFTYVAAIVLGIASHAPGGLGVFEATMVAGLGLGDRPEALAGLVAYRLIYTVLPLGLAALGLAVIELRRSRAGRLAGALHRAVAPAVPPAAAALVFGGGIVLLASGATPGAPDRLDTLADLLPLPFVETSHLAASLVGLALLVVARGLYRRLRRAYSVAVVLLVAGAAFSLAKGLDWEEASVLAVTALLIASFRDAFYRAPLPGGGGLRLLSPHWLGMVAATLAAATWLGFFAYREVAYQHALWWEFAFGSDAPRFLRASVACAALLAALGLDMVLGRRAAGRPDPITPEIEQIAAAAPNAGAALAFTGDKRFLVDAGGAGFVMYAASGGSLVALGGPVTAGEDPADPAAVRLDWAFRERADQAGLRCVFYGVEAAALPRYLEMGLQALKLGEVARVDLAGFGLEGSARQELRYADRRADKEGLVFRILPKAEVAAVLPRLKAVSDAWLVEKSGAEKRFSLGRFDGDYLRRFDCAVLEKDGEIVAFANLWRGAGRHEIAVDLMRYLPGVSKIMMDALFVKLLLHAKAEGYRWFNLGAAPFAGLARHRLAARWSRLGALLYRRGGDLYHFEGLRAFKAKFGPVWTPHYLVCPAGFDQAQALIDVGRLINGSPLEMLRR</sequence>
<dbReference type="SUPFAM" id="SSF55729">
    <property type="entry name" value="Acyl-CoA N-acyltransferases (Nat)"/>
    <property type="match status" value="1"/>
</dbReference>
<feature type="transmembrane region" description="Helical" evidence="7">
    <location>
        <begin position="161"/>
        <end position="187"/>
    </location>
</feature>
<dbReference type="GO" id="GO:0016755">
    <property type="term" value="F:aminoacyltransferase activity"/>
    <property type="evidence" value="ECO:0007669"/>
    <property type="project" value="TreeGrafter"/>
</dbReference>
<dbReference type="EMBL" id="JADZLT010000049">
    <property type="protein sequence ID" value="MBH0237629.1"/>
    <property type="molecule type" value="Genomic_DNA"/>
</dbReference>
<dbReference type="Pfam" id="PF09924">
    <property type="entry name" value="LPG_synthase_C"/>
    <property type="match status" value="1"/>
</dbReference>
<keyword evidence="2" id="KW-1003">Cell membrane</keyword>
<evidence type="ECO:0000313" key="10">
    <source>
        <dbReference type="Proteomes" id="UP000631694"/>
    </source>
</evidence>
<feature type="transmembrane region" description="Helical" evidence="7">
    <location>
        <begin position="276"/>
        <end position="298"/>
    </location>
</feature>
<feature type="transmembrane region" description="Helical" evidence="7">
    <location>
        <begin position="485"/>
        <end position="510"/>
    </location>
</feature>
<keyword evidence="10" id="KW-1185">Reference proteome</keyword>
<keyword evidence="5 7" id="KW-0472">Membrane</keyword>
<proteinExistence type="predicted"/>
<feature type="transmembrane region" description="Helical" evidence="7">
    <location>
        <begin position="530"/>
        <end position="551"/>
    </location>
</feature>
<feature type="compositionally biased region" description="Pro residues" evidence="6">
    <location>
        <begin position="18"/>
        <end position="32"/>
    </location>
</feature>
<feature type="transmembrane region" description="Helical" evidence="7">
    <location>
        <begin position="46"/>
        <end position="63"/>
    </location>
</feature>
<accession>A0A931I1F7</accession>
<feature type="transmembrane region" description="Helical" evidence="7">
    <location>
        <begin position="242"/>
        <end position="264"/>
    </location>
</feature>
<dbReference type="PANTHER" id="PTHR34697">
    <property type="entry name" value="PHOSPHATIDYLGLYCEROL LYSYLTRANSFERASE"/>
    <property type="match status" value="1"/>
</dbReference>
<comment type="subcellular location">
    <subcellularLocation>
        <location evidence="1">Cell membrane</location>
        <topology evidence="1">Multi-pass membrane protein</topology>
    </subcellularLocation>
</comment>
<evidence type="ECO:0000256" key="6">
    <source>
        <dbReference type="SAM" id="MobiDB-lite"/>
    </source>
</evidence>
<evidence type="ECO:0000256" key="7">
    <source>
        <dbReference type="SAM" id="Phobius"/>
    </source>
</evidence>
<feature type="transmembrane region" description="Helical" evidence="7">
    <location>
        <begin position="318"/>
        <end position="340"/>
    </location>
</feature>
<dbReference type="PANTHER" id="PTHR34697:SF2">
    <property type="entry name" value="PHOSPHATIDYLGLYCEROL LYSYLTRANSFERASE"/>
    <property type="match status" value="1"/>
</dbReference>
<dbReference type="InterPro" id="IPR024320">
    <property type="entry name" value="LPG_synthase_C"/>
</dbReference>
<organism evidence="9 10">
    <name type="scientific">Methylobrevis albus</name>
    <dbReference type="NCBI Taxonomy" id="2793297"/>
    <lineage>
        <taxon>Bacteria</taxon>
        <taxon>Pseudomonadati</taxon>
        <taxon>Pseudomonadota</taxon>
        <taxon>Alphaproteobacteria</taxon>
        <taxon>Hyphomicrobiales</taxon>
        <taxon>Pleomorphomonadaceae</taxon>
        <taxon>Methylobrevis</taxon>
    </lineage>
</organism>
<evidence type="ECO:0000256" key="3">
    <source>
        <dbReference type="ARBA" id="ARBA00022692"/>
    </source>
</evidence>
<feature type="transmembrane region" description="Helical" evidence="7">
    <location>
        <begin position="121"/>
        <end position="141"/>
    </location>
</feature>
<evidence type="ECO:0000256" key="4">
    <source>
        <dbReference type="ARBA" id="ARBA00022989"/>
    </source>
</evidence>
<evidence type="ECO:0000256" key="1">
    <source>
        <dbReference type="ARBA" id="ARBA00004651"/>
    </source>
</evidence>
<feature type="transmembrane region" description="Helical" evidence="7">
    <location>
        <begin position="406"/>
        <end position="424"/>
    </location>
</feature>
<dbReference type="GO" id="GO:0005886">
    <property type="term" value="C:plasma membrane"/>
    <property type="evidence" value="ECO:0007669"/>
    <property type="project" value="UniProtKB-SubCell"/>
</dbReference>
<gene>
    <name evidence="9" type="primary">mprF</name>
    <name evidence="9" type="ORF">I5731_07350</name>
</gene>
<reference evidence="9" key="1">
    <citation type="submission" date="2020-12" db="EMBL/GenBank/DDBJ databases">
        <title>Methylobrevis albus sp. nov., isolated from fresh water lack sediment.</title>
        <authorList>
            <person name="Zou Q."/>
        </authorList>
    </citation>
    <scope>NUCLEOTIDE SEQUENCE</scope>
    <source>
        <strain evidence="9">L22</strain>
    </source>
</reference>
<dbReference type="RefSeq" id="WP_197310723.1">
    <property type="nucleotide sequence ID" value="NZ_JADZLT010000049.1"/>
</dbReference>
<feature type="transmembrane region" description="Helical" evidence="7">
    <location>
        <begin position="199"/>
        <end position="222"/>
    </location>
</feature>
<dbReference type="GO" id="GO:0055091">
    <property type="term" value="P:phospholipid homeostasis"/>
    <property type="evidence" value="ECO:0007669"/>
    <property type="project" value="TreeGrafter"/>
</dbReference>
<dbReference type="NCBIfam" id="NF033480">
    <property type="entry name" value="bifunc_MprF"/>
    <property type="match status" value="1"/>
</dbReference>
<feature type="transmembrane region" description="Helical" evidence="7">
    <location>
        <begin position="75"/>
        <end position="101"/>
    </location>
</feature>
<evidence type="ECO:0000256" key="5">
    <source>
        <dbReference type="ARBA" id="ARBA00023136"/>
    </source>
</evidence>
<dbReference type="InterPro" id="IPR016181">
    <property type="entry name" value="Acyl_CoA_acyltransferase"/>
</dbReference>
<evidence type="ECO:0000256" key="2">
    <source>
        <dbReference type="ARBA" id="ARBA00022475"/>
    </source>
</evidence>
<dbReference type="Proteomes" id="UP000631694">
    <property type="component" value="Unassembled WGS sequence"/>
</dbReference>
<comment type="caution">
    <text evidence="9">The sequence shown here is derived from an EMBL/GenBank/DDBJ whole genome shotgun (WGS) entry which is preliminary data.</text>
</comment>
<feature type="transmembrane region" description="Helical" evidence="7">
    <location>
        <begin position="431"/>
        <end position="449"/>
    </location>
</feature>
<feature type="domain" description="Phosphatidylglycerol lysyltransferase C-terminal" evidence="8">
    <location>
        <begin position="575"/>
        <end position="864"/>
    </location>
</feature>
<keyword evidence="3 7" id="KW-0812">Transmembrane</keyword>
<name>A0A931I1F7_9HYPH</name>
<keyword evidence="4 7" id="KW-1133">Transmembrane helix</keyword>
<feature type="transmembrane region" description="Helical" evidence="7">
    <location>
        <begin position="361"/>
        <end position="386"/>
    </location>
</feature>
<dbReference type="InterPro" id="IPR051211">
    <property type="entry name" value="PG_lysyltransferase"/>
</dbReference>
<evidence type="ECO:0000259" key="8">
    <source>
        <dbReference type="Pfam" id="PF09924"/>
    </source>
</evidence>
<evidence type="ECO:0000313" key="9">
    <source>
        <dbReference type="EMBL" id="MBH0237629.1"/>
    </source>
</evidence>
<feature type="region of interest" description="Disordered" evidence="6">
    <location>
        <begin position="1"/>
        <end position="37"/>
    </location>
</feature>